<dbReference type="InterPro" id="IPR000008">
    <property type="entry name" value="C2_dom"/>
</dbReference>
<comment type="caution">
    <text evidence="7">The sequence shown here is derived from an EMBL/GenBank/DDBJ whole genome shotgun (WGS) entry which is preliminary data.</text>
</comment>
<feature type="region of interest" description="Disordered" evidence="4">
    <location>
        <begin position="1"/>
        <end position="43"/>
    </location>
</feature>
<sequence length="1197" mass="136298">MVQQGSSADTAPAPATPSSAVASSAASDKPSSSSSSSNNRTTTNNVVVSPLSLVTTTSAAAADVTMKPRFVRTWNVKMPPAKKKVVGGVWTPTLALPMIARKRRITIEIYKNSAAKVTTSSTKSNNNTGSSIRSNNSNNTSNNTTTKDSVVQQDDECVDLCAQLKDDDFVVVRILTTRRRSRWNTSRTTNNNNNDSDSEDDGDDDDDSALELDEQQQQRKQLKMDDKIKDKTEKKNDKKTASSSIHDAFHTAMAAMTPSNLRHHHHHHHHNNNNDDEDDDEWVEYRRYYLEAIAQEERSNHVFEATFGLGNRRERRELKFESVDAACDFQQQLDGLRGLVKQRTLDRLEAYKAMQSKSKTKLVDSMQQSKQGTENSRITTNNALESVTSLNVHTHITLLVEIVSAQDLPVADRTSSDPYVSVYLGPHKIHKTKPYHNELNPVWTVDTGSLFLVDCVAEEFFSYAAGLMFRIIDNDRVGINEEIGKVTIRQTDLLQMNGERLSFPIQVSPHLKKKKNVKKLYPPKLNLRVRKATPHDKTFVAALSTVKRFKRDGMYAEASFVPPHKPRLGLLRREVKTVDGVKLYRAKPGPDPTRPKEETEWMDRTQINEECMKPSYEWIESGTGKLGKMYVEILKCDGLPNLDVRIPGSSDKGLTDAFCCLVFEDTVVNTDVVPDDLNPRWMPWSQRAFVFRIAHPSSQLQIGVFDFDVARGGLNSHDPAGRITVDVTNFSPLTEYVLSYNIYESVLDDVRQPRGKITIRLRIEYDSFQKFSIGALTIRPKNHVNIPYISDFKAAYYTCNGEENMQRYSMQALTAYRTELESLVGILYFVRSAILTVLFWRGQRRYNFFGWKAKLPLHSVFAFFLGVTLVENLNLLPSYCLFCVSWLLVATNEERLRDPSPWHASLTVLQMWNAFLTGKVSPVDIAEYENEAAIRAYEEEMERRMEEEQQKQKDRQAAAKALSEFLDSDSTPPEDVDAELETKLPARHNINPLAVYILPIQQILGQICKAVRIVRSVLMWDESYLAFIIWNACFLVGLIFLFVPWHFLARWTARILVWTILGPWMKLVDWFVLPWLLGTNMGKDDALQKLAKEQLENLGIAKEAIIRKREEIMKERALKRYMFGKYAIKVPRYKTFRYRDNPLPESHATSRISRQEIRIKKRIHGQSVEGDMVPTWGDALDADIARAIAAAEETKNK</sequence>
<protein>
    <submittedName>
        <fullName evidence="7">C2 domain containing protein</fullName>
    </submittedName>
</protein>
<keyword evidence="1" id="KW-0479">Metal-binding</keyword>
<evidence type="ECO:0000256" key="2">
    <source>
        <dbReference type="ARBA" id="ARBA00022837"/>
    </source>
</evidence>
<dbReference type="GO" id="GO:0005509">
    <property type="term" value="F:calcium ion binding"/>
    <property type="evidence" value="ECO:0007669"/>
    <property type="project" value="TreeGrafter"/>
</dbReference>
<dbReference type="GO" id="GO:0016020">
    <property type="term" value="C:membrane"/>
    <property type="evidence" value="ECO:0007669"/>
    <property type="project" value="TreeGrafter"/>
</dbReference>
<feature type="compositionally biased region" description="Low complexity" evidence="4">
    <location>
        <begin position="115"/>
        <end position="146"/>
    </location>
</feature>
<feature type="domain" description="C2" evidence="6">
    <location>
        <begin position="606"/>
        <end position="740"/>
    </location>
</feature>
<feature type="compositionally biased region" description="Low complexity" evidence="4">
    <location>
        <begin position="183"/>
        <end position="195"/>
    </location>
</feature>
<keyword evidence="9" id="KW-1185">Reference proteome</keyword>
<evidence type="ECO:0000256" key="3">
    <source>
        <dbReference type="SAM" id="Coils"/>
    </source>
</evidence>
<feature type="transmembrane region" description="Helical" evidence="5">
    <location>
        <begin position="1055"/>
        <end position="1077"/>
    </location>
</feature>
<reference evidence="7" key="1">
    <citation type="journal article" date="2021" name="Sci. Rep.">
        <title>Diploid genomic architecture of Nitzschia inconspicua, an elite biomass production diatom.</title>
        <authorList>
            <person name="Oliver A."/>
            <person name="Podell S."/>
            <person name="Pinowska A."/>
            <person name="Traller J.C."/>
            <person name="Smith S.R."/>
            <person name="McClure R."/>
            <person name="Beliaev A."/>
            <person name="Bohutskyi P."/>
            <person name="Hill E.A."/>
            <person name="Rabines A."/>
            <person name="Zheng H."/>
            <person name="Allen L.Z."/>
            <person name="Kuo A."/>
            <person name="Grigoriev I.V."/>
            <person name="Allen A.E."/>
            <person name="Hazlebeck D."/>
            <person name="Allen E.E."/>
        </authorList>
    </citation>
    <scope>NUCLEOTIDE SEQUENCE</scope>
    <source>
        <strain evidence="7">Hildebrandi</strain>
    </source>
</reference>
<evidence type="ECO:0000256" key="1">
    <source>
        <dbReference type="ARBA" id="ARBA00022723"/>
    </source>
</evidence>
<evidence type="ECO:0000313" key="9">
    <source>
        <dbReference type="Proteomes" id="UP000693970"/>
    </source>
</evidence>
<keyword evidence="2" id="KW-0106">Calcium</keyword>
<name>A0A9K3K4Z8_9STRA</name>
<feature type="region of interest" description="Disordered" evidence="4">
    <location>
        <begin position="359"/>
        <end position="380"/>
    </location>
</feature>
<accession>A0A9K3K4Z8</accession>
<feature type="compositionally biased region" description="Basic and acidic residues" evidence="4">
    <location>
        <begin position="222"/>
        <end position="240"/>
    </location>
</feature>
<dbReference type="Pfam" id="PF00168">
    <property type="entry name" value="C2"/>
    <property type="match status" value="2"/>
</dbReference>
<evidence type="ECO:0000259" key="6">
    <source>
        <dbReference type="PROSITE" id="PS50004"/>
    </source>
</evidence>
<proteinExistence type="predicted"/>
<feature type="compositionally biased region" description="Acidic residues" evidence="4">
    <location>
        <begin position="196"/>
        <end position="214"/>
    </location>
</feature>
<dbReference type="Proteomes" id="UP000693970">
    <property type="component" value="Unassembled WGS sequence"/>
</dbReference>
<keyword evidence="3" id="KW-0175">Coiled coil</keyword>
<feature type="compositionally biased region" description="Polar residues" evidence="4">
    <location>
        <begin position="365"/>
        <end position="380"/>
    </location>
</feature>
<dbReference type="EMBL" id="JAGRRH010000087">
    <property type="protein sequence ID" value="KAG7337322.1"/>
    <property type="molecule type" value="Genomic_DNA"/>
</dbReference>
<feature type="region of interest" description="Disordered" evidence="4">
    <location>
        <begin position="115"/>
        <end position="148"/>
    </location>
</feature>
<gene>
    <name evidence="8" type="ORF">IV203_014096</name>
    <name evidence="7" type="ORF">IV203_014284</name>
</gene>
<organism evidence="7 9">
    <name type="scientific">Nitzschia inconspicua</name>
    <dbReference type="NCBI Taxonomy" id="303405"/>
    <lineage>
        <taxon>Eukaryota</taxon>
        <taxon>Sar</taxon>
        <taxon>Stramenopiles</taxon>
        <taxon>Ochrophyta</taxon>
        <taxon>Bacillariophyta</taxon>
        <taxon>Bacillariophyceae</taxon>
        <taxon>Bacillariophycidae</taxon>
        <taxon>Bacillariales</taxon>
        <taxon>Bacillariaceae</taxon>
        <taxon>Nitzschia</taxon>
    </lineage>
</organism>
<keyword evidence="5" id="KW-0472">Membrane</keyword>
<dbReference type="SMART" id="SM00239">
    <property type="entry name" value="C2"/>
    <property type="match status" value="2"/>
</dbReference>
<evidence type="ECO:0000313" key="7">
    <source>
        <dbReference type="EMBL" id="KAG7337322.1"/>
    </source>
</evidence>
<dbReference type="OrthoDB" id="270970at2759"/>
<dbReference type="PROSITE" id="PS50004">
    <property type="entry name" value="C2"/>
    <property type="match status" value="2"/>
</dbReference>
<keyword evidence="5" id="KW-1133">Transmembrane helix</keyword>
<dbReference type="PANTHER" id="PTHR45911:SF4">
    <property type="entry name" value="MULTIPLE C2 AND TRANSMEMBRANE DOMAIN-CONTAINING PROTEIN"/>
    <property type="match status" value="1"/>
</dbReference>
<feature type="region of interest" description="Disordered" evidence="4">
    <location>
        <begin position="181"/>
        <end position="244"/>
    </location>
</feature>
<evidence type="ECO:0000256" key="5">
    <source>
        <dbReference type="SAM" id="Phobius"/>
    </source>
</evidence>
<feature type="domain" description="C2" evidence="6">
    <location>
        <begin position="379"/>
        <end position="503"/>
    </location>
</feature>
<feature type="coiled-coil region" evidence="3">
    <location>
        <begin position="930"/>
        <end position="958"/>
    </location>
</feature>
<dbReference type="AlphaFoldDB" id="A0A9K3K4Z8"/>
<dbReference type="EMBL" id="JAGRRH010000001">
    <property type="protein sequence ID" value="KAG7375001.1"/>
    <property type="molecule type" value="Genomic_DNA"/>
</dbReference>
<evidence type="ECO:0000313" key="8">
    <source>
        <dbReference type="EMBL" id="KAG7375001.1"/>
    </source>
</evidence>
<dbReference type="PANTHER" id="PTHR45911">
    <property type="entry name" value="C2 DOMAIN-CONTAINING PROTEIN"/>
    <property type="match status" value="1"/>
</dbReference>
<reference evidence="7" key="2">
    <citation type="submission" date="2021-04" db="EMBL/GenBank/DDBJ databases">
        <authorList>
            <person name="Podell S."/>
        </authorList>
    </citation>
    <scope>NUCLEOTIDE SEQUENCE</scope>
    <source>
        <strain evidence="7">Hildebrandi</strain>
    </source>
</reference>
<keyword evidence="5" id="KW-0812">Transmembrane</keyword>
<evidence type="ECO:0000256" key="4">
    <source>
        <dbReference type="SAM" id="MobiDB-lite"/>
    </source>
</evidence>
<feature type="transmembrane region" description="Helical" evidence="5">
    <location>
        <begin position="1024"/>
        <end position="1043"/>
    </location>
</feature>
<dbReference type="CDD" id="cd00030">
    <property type="entry name" value="C2"/>
    <property type="match status" value="2"/>
</dbReference>